<name>A0AAD7WQH2_9TELE</name>
<reference evidence="1" key="1">
    <citation type="journal article" date="2023" name="Science">
        <title>Genome structures resolve the early diversification of teleost fishes.</title>
        <authorList>
            <person name="Parey E."/>
            <person name="Louis A."/>
            <person name="Montfort J."/>
            <person name="Bouchez O."/>
            <person name="Roques C."/>
            <person name="Iampietro C."/>
            <person name="Lluch J."/>
            <person name="Castinel A."/>
            <person name="Donnadieu C."/>
            <person name="Desvignes T."/>
            <person name="Floi Bucao C."/>
            <person name="Jouanno E."/>
            <person name="Wen M."/>
            <person name="Mejri S."/>
            <person name="Dirks R."/>
            <person name="Jansen H."/>
            <person name="Henkel C."/>
            <person name="Chen W.J."/>
            <person name="Zahm M."/>
            <person name="Cabau C."/>
            <person name="Klopp C."/>
            <person name="Thompson A.W."/>
            <person name="Robinson-Rechavi M."/>
            <person name="Braasch I."/>
            <person name="Lecointre G."/>
            <person name="Bobe J."/>
            <person name="Postlethwait J.H."/>
            <person name="Berthelot C."/>
            <person name="Roest Crollius H."/>
            <person name="Guiguen Y."/>
        </authorList>
    </citation>
    <scope>NUCLEOTIDE SEQUENCE</scope>
    <source>
        <strain evidence="1">NC1722</strain>
    </source>
</reference>
<accession>A0AAD7WQH2</accession>
<dbReference type="GO" id="GO:0043277">
    <property type="term" value="P:apoptotic cell clearance"/>
    <property type="evidence" value="ECO:0007669"/>
    <property type="project" value="TreeGrafter"/>
</dbReference>
<evidence type="ECO:0008006" key="3">
    <source>
        <dbReference type="Google" id="ProtNLM"/>
    </source>
</evidence>
<comment type="caution">
    <text evidence="1">The sequence shown here is derived from an EMBL/GenBank/DDBJ whole genome shotgun (WGS) entry which is preliminary data.</text>
</comment>
<protein>
    <recommendedName>
        <fullName evidence="3">Immunoglobulin V-set domain-containing protein</fullName>
    </recommendedName>
</protein>
<dbReference type="InterPro" id="IPR036179">
    <property type="entry name" value="Ig-like_dom_sf"/>
</dbReference>
<dbReference type="PANTHER" id="PTHR46608:SF3">
    <property type="entry name" value="T-CELL IMMUNOGLOBULIN AND MUCIN DOMAIN-CONTAINING PROTEIN 4"/>
    <property type="match status" value="1"/>
</dbReference>
<organism evidence="1 2">
    <name type="scientific">Aldrovandia affinis</name>
    <dbReference type="NCBI Taxonomy" id="143900"/>
    <lineage>
        <taxon>Eukaryota</taxon>
        <taxon>Metazoa</taxon>
        <taxon>Chordata</taxon>
        <taxon>Craniata</taxon>
        <taxon>Vertebrata</taxon>
        <taxon>Euteleostomi</taxon>
        <taxon>Actinopterygii</taxon>
        <taxon>Neopterygii</taxon>
        <taxon>Teleostei</taxon>
        <taxon>Notacanthiformes</taxon>
        <taxon>Halosauridae</taxon>
        <taxon>Aldrovandia</taxon>
    </lineage>
</organism>
<evidence type="ECO:0000313" key="1">
    <source>
        <dbReference type="EMBL" id="KAJ8405537.1"/>
    </source>
</evidence>
<dbReference type="Gene3D" id="2.60.40.10">
    <property type="entry name" value="Immunoglobulins"/>
    <property type="match status" value="1"/>
</dbReference>
<dbReference type="InterPro" id="IPR013783">
    <property type="entry name" value="Ig-like_fold"/>
</dbReference>
<evidence type="ECO:0000313" key="2">
    <source>
        <dbReference type="Proteomes" id="UP001221898"/>
    </source>
</evidence>
<dbReference type="GO" id="GO:0001786">
    <property type="term" value="F:phosphatidylserine binding"/>
    <property type="evidence" value="ECO:0007669"/>
    <property type="project" value="TreeGrafter"/>
</dbReference>
<dbReference type="AlphaFoldDB" id="A0AAD7WQH2"/>
<keyword evidence="2" id="KW-1185">Reference proteome</keyword>
<dbReference type="Proteomes" id="UP001221898">
    <property type="component" value="Unassembled WGS sequence"/>
</dbReference>
<dbReference type="PANTHER" id="PTHR46608">
    <property type="entry name" value="T-CELL IMMUNOGLOBULIN AND MUCIN DOMAIN-CONTAINING PROTEIN 4"/>
    <property type="match status" value="1"/>
</dbReference>
<gene>
    <name evidence="1" type="ORF">AAFF_G00320100</name>
</gene>
<sequence length="115" mass="13414">MEGDVSLTIINVTENDSGIYGCRVEIPGLFNDLKQIFNLIIRKDHSSTQRRTNWFHWIFNTDKGAKQKRRRQWSSTLCYHSWDWAHFGGIAYIHDATEAVPEEQMQKCSLGSQRP</sequence>
<dbReference type="EMBL" id="JAINUG010000048">
    <property type="protein sequence ID" value="KAJ8405537.1"/>
    <property type="molecule type" value="Genomic_DNA"/>
</dbReference>
<dbReference type="SUPFAM" id="SSF48726">
    <property type="entry name" value="Immunoglobulin"/>
    <property type="match status" value="1"/>
</dbReference>
<dbReference type="GO" id="GO:0060097">
    <property type="term" value="P:cytoskeletal rearrangement involved in phagocytosis, engulfment"/>
    <property type="evidence" value="ECO:0007669"/>
    <property type="project" value="TreeGrafter"/>
</dbReference>
<proteinExistence type="predicted"/>